<evidence type="ECO:0000313" key="2">
    <source>
        <dbReference type="Proteomes" id="UP001596270"/>
    </source>
</evidence>
<gene>
    <name evidence="1" type="ORF">ACFQND_23355</name>
</gene>
<evidence type="ECO:0000313" key="1">
    <source>
        <dbReference type="EMBL" id="MFC6284175.1"/>
    </source>
</evidence>
<sequence length="134" mass="14765">MFFVLQAFSLPVLAEAFSSADEKSVHAVVDAQLAALAKDDAKKAFSYAAPNVRKSVGSATGFIALVRKEYPMVYRPASVVFLRTEGKDDEAFQRVQILDADGNSWLAVYSLQRQKNKSWLITGCVVVESRSRMA</sequence>
<dbReference type="Proteomes" id="UP001596270">
    <property type="component" value="Unassembled WGS sequence"/>
</dbReference>
<organism evidence="1 2">
    <name type="scientific">Polaromonas aquatica</name>
    <dbReference type="NCBI Taxonomy" id="332657"/>
    <lineage>
        <taxon>Bacteria</taxon>
        <taxon>Pseudomonadati</taxon>
        <taxon>Pseudomonadota</taxon>
        <taxon>Betaproteobacteria</taxon>
        <taxon>Burkholderiales</taxon>
        <taxon>Comamonadaceae</taxon>
        <taxon>Polaromonas</taxon>
    </lineage>
</organism>
<name>A0ABW1U3R8_9BURK</name>
<reference evidence="2" key="1">
    <citation type="journal article" date="2019" name="Int. J. Syst. Evol. Microbiol.">
        <title>The Global Catalogue of Microorganisms (GCM) 10K type strain sequencing project: providing services to taxonomists for standard genome sequencing and annotation.</title>
        <authorList>
            <consortium name="The Broad Institute Genomics Platform"/>
            <consortium name="The Broad Institute Genome Sequencing Center for Infectious Disease"/>
            <person name="Wu L."/>
            <person name="Ma J."/>
        </authorList>
    </citation>
    <scope>NUCLEOTIDE SEQUENCE [LARGE SCALE GENOMIC DNA]</scope>
    <source>
        <strain evidence="2">CCUG 39402</strain>
    </source>
</reference>
<protein>
    <submittedName>
        <fullName evidence="1">DUF4864 domain-containing protein</fullName>
    </submittedName>
</protein>
<keyword evidence="2" id="KW-1185">Reference proteome</keyword>
<comment type="caution">
    <text evidence="1">The sequence shown here is derived from an EMBL/GenBank/DDBJ whole genome shotgun (WGS) entry which is preliminary data.</text>
</comment>
<dbReference type="InterPro" id="IPR032347">
    <property type="entry name" value="DUF4864"/>
</dbReference>
<proteinExistence type="predicted"/>
<dbReference type="Pfam" id="PF16156">
    <property type="entry name" value="DUF4864"/>
    <property type="match status" value="1"/>
</dbReference>
<accession>A0ABW1U3R8</accession>
<dbReference type="EMBL" id="JBHSRS010000084">
    <property type="protein sequence ID" value="MFC6284175.1"/>
    <property type="molecule type" value="Genomic_DNA"/>
</dbReference>